<accession>A0A443S0V7</accession>
<proteinExistence type="inferred from homology"/>
<dbReference type="InterPro" id="IPR001568">
    <property type="entry name" value="RNase_T2-like"/>
</dbReference>
<dbReference type="InterPro" id="IPR033697">
    <property type="entry name" value="Ribonuclease_T2_eukaryotic"/>
</dbReference>
<feature type="active site" evidence="3">
    <location>
        <position position="103"/>
    </location>
</feature>
<name>A0A443S0V7_9ACAR</name>
<evidence type="ECO:0000256" key="2">
    <source>
        <dbReference type="ARBA" id="ARBA00023157"/>
    </source>
</evidence>
<dbReference type="CDD" id="cd01061">
    <property type="entry name" value="RNase_T2_euk"/>
    <property type="match status" value="1"/>
</dbReference>
<dbReference type="SUPFAM" id="SSF55895">
    <property type="entry name" value="Ribonuclease Rh-like"/>
    <property type="match status" value="1"/>
</dbReference>
<dbReference type="Gene3D" id="3.90.730.10">
    <property type="entry name" value="Ribonuclease T2-like"/>
    <property type="match status" value="1"/>
</dbReference>
<comment type="similarity">
    <text evidence="1 4">Belongs to the RNase T2 family.</text>
</comment>
<protein>
    <submittedName>
        <fullName evidence="5">Ribonuclease Oy-like protein</fullName>
    </submittedName>
</protein>
<dbReference type="InterPro" id="IPR036430">
    <property type="entry name" value="RNase_T2-like_sf"/>
</dbReference>
<dbReference type="EMBL" id="NCKV01013360">
    <property type="protein sequence ID" value="RWS21172.1"/>
    <property type="molecule type" value="Genomic_DNA"/>
</dbReference>
<evidence type="ECO:0000313" key="6">
    <source>
        <dbReference type="Proteomes" id="UP000288716"/>
    </source>
</evidence>
<feature type="active site" evidence="3">
    <location>
        <position position="52"/>
    </location>
</feature>
<reference evidence="5 6" key="1">
    <citation type="journal article" date="2018" name="Gigascience">
        <title>Genomes of trombidid mites reveal novel predicted allergens and laterally-transferred genes associated with secondary metabolism.</title>
        <authorList>
            <person name="Dong X."/>
            <person name="Chaisiri K."/>
            <person name="Xia D."/>
            <person name="Armstrong S.D."/>
            <person name="Fang Y."/>
            <person name="Donnelly M.J."/>
            <person name="Kadowaki T."/>
            <person name="McGarry J.W."/>
            <person name="Darby A.C."/>
            <person name="Makepeace B.L."/>
        </authorList>
    </citation>
    <scope>NUCLEOTIDE SEQUENCE [LARGE SCALE GENOMIC DNA]</scope>
    <source>
        <strain evidence="5">UoL-UT</strain>
    </source>
</reference>
<dbReference type="InterPro" id="IPR033130">
    <property type="entry name" value="RNase_T2_His_AS_2"/>
</dbReference>
<dbReference type="VEuPathDB" id="VectorBase:LDEU010868"/>
<dbReference type="GO" id="GO:0033897">
    <property type="term" value="F:ribonuclease T2 activity"/>
    <property type="evidence" value="ECO:0007669"/>
    <property type="project" value="InterPro"/>
</dbReference>
<dbReference type="PANTHER" id="PTHR11240:SF22">
    <property type="entry name" value="RIBONUCLEASE T2"/>
    <property type="match status" value="1"/>
</dbReference>
<evidence type="ECO:0000256" key="3">
    <source>
        <dbReference type="PIRSR" id="PIRSR633697-1"/>
    </source>
</evidence>
<dbReference type="Pfam" id="PF00445">
    <property type="entry name" value="Ribonuclease_T2"/>
    <property type="match status" value="1"/>
</dbReference>
<dbReference type="OrthoDB" id="435754at2759"/>
<dbReference type="GO" id="GO:0003723">
    <property type="term" value="F:RNA binding"/>
    <property type="evidence" value="ECO:0007669"/>
    <property type="project" value="InterPro"/>
</dbReference>
<gene>
    <name evidence="5" type="ORF">B4U80_07310</name>
</gene>
<feature type="active site" evidence="3">
    <location>
        <position position="107"/>
    </location>
</feature>
<keyword evidence="6" id="KW-1185">Reference proteome</keyword>
<evidence type="ECO:0000313" key="5">
    <source>
        <dbReference type="EMBL" id="RWS21172.1"/>
    </source>
</evidence>
<dbReference type="AlphaFoldDB" id="A0A443S0V7"/>
<dbReference type="PANTHER" id="PTHR11240">
    <property type="entry name" value="RIBONUCLEASE T2"/>
    <property type="match status" value="1"/>
</dbReference>
<organism evidence="5 6">
    <name type="scientific">Leptotrombidium deliense</name>
    <dbReference type="NCBI Taxonomy" id="299467"/>
    <lineage>
        <taxon>Eukaryota</taxon>
        <taxon>Metazoa</taxon>
        <taxon>Ecdysozoa</taxon>
        <taxon>Arthropoda</taxon>
        <taxon>Chelicerata</taxon>
        <taxon>Arachnida</taxon>
        <taxon>Acari</taxon>
        <taxon>Acariformes</taxon>
        <taxon>Trombidiformes</taxon>
        <taxon>Prostigmata</taxon>
        <taxon>Anystina</taxon>
        <taxon>Parasitengona</taxon>
        <taxon>Trombiculoidea</taxon>
        <taxon>Trombiculidae</taxon>
        <taxon>Leptotrombidium</taxon>
    </lineage>
</organism>
<keyword evidence="2" id="KW-1015">Disulfide bond</keyword>
<dbReference type="PROSITE" id="PS00531">
    <property type="entry name" value="RNASE_T2_2"/>
    <property type="match status" value="1"/>
</dbReference>
<evidence type="ECO:0000256" key="4">
    <source>
        <dbReference type="RuleBase" id="RU004328"/>
    </source>
</evidence>
<comment type="caution">
    <text evidence="5">The sequence shown here is derived from an EMBL/GenBank/DDBJ whole genome shotgun (WGS) entry which is preliminary data.</text>
</comment>
<sequence>MSNECIDSFVNNELCPKTSPFDYIVLSLAWSPGYCFHNAKCKNTPENRWTIHGTWPTNIFQPHPHYCCVQPDLDQKVINNLIDGLNKYWPSCVKRNEEFWQHEWNKHGTCSYGSPMLSGQQNYFTGTLKLYHYINLNAGLQTLRITPHSFGRKSAYALEQIRFALFQIYGKRVTFSCRRVKTYAKRKSQILHEIFFCFDKYTMRLINCMGKDDGRCSQKEIHYIKSE</sequence>
<evidence type="ECO:0000256" key="1">
    <source>
        <dbReference type="ARBA" id="ARBA00007469"/>
    </source>
</evidence>
<dbReference type="Proteomes" id="UP000288716">
    <property type="component" value="Unassembled WGS sequence"/>
</dbReference>